<feature type="region of interest" description="Disordered" evidence="1">
    <location>
        <begin position="1"/>
        <end position="36"/>
    </location>
</feature>
<dbReference type="Proteomes" id="UP000588098">
    <property type="component" value="Unassembled WGS sequence"/>
</dbReference>
<proteinExistence type="predicted"/>
<sequence>MLWRGANDGRYVDDGASAALRRPPARRGGRTPGSLGAKRWESRKVLAGAAGRRLWARSLDNRLLVFDGRRTMTFRDPTRAARRGRSR</sequence>
<dbReference type="EMBL" id="JACHJL010000001">
    <property type="protein sequence ID" value="MBB5933294.1"/>
    <property type="molecule type" value="Genomic_DNA"/>
</dbReference>
<evidence type="ECO:0000313" key="3">
    <source>
        <dbReference type="Proteomes" id="UP000588098"/>
    </source>
</evidence>
<evidence type="ECO:0000313" key="2">
    <source>
        <dbReference type="EMBL" id="MBB5933294.1"/>
    </source>
</evidence>
<organism evidence="2 3">
    <name type="scientific">Streptomyces zagrosensis</name>
    <dbReference type="NCBI Taxonomy" id="1042984"/>
    <lineage>
        <taxon>Bacteria</taxon>
        <taxon>Bacillati</taxon>
        <taxon>Actinomycetota</taxon>
        <taxon>Actinomycetes</taxon>
        <taxon>Kitasatosporales</taxon>
        <taxon>Streptomycetaceae</taxon>
        <taxon>Streptomyces</taxon>
    </lineage>
</organism>
<accession>A0A7W9Q4M8</accession>
<name>A0A7W9Q4M8_9ACTN</name>
<dbReference type="AlphaFoldDB" id="A0A7W9Q4M8"/>
<evidence type="ECO:0000256" key="1">
    <source>
        <dbReference type="SAM" id="MobiDB-lite"/>
    </source>
</evidence>
<gene>
    <name evidence="2" type="ORF">FHS42_000312</name>
</gene>
<keyword evidence="3" id="KW-1185">Reference proteome</keyword>
<comment type="caution">
    <text evidence="2">The sequence shown here is derived from an EMBL/GenBank/DDBJ whole genome shotgun (WGS) entry which is preliminary data.</text>
</comment>
<reference evidence="2 3" key="1">
    <citation type="submission" date="2020-08" db="EMBL/GenBank/DDBJ databases">
        <title>Genomic Encyclopedia of Type Strains, Phase III (KMG-III): the genomes of soil and plant-associated and newly described type strains.</title>
        <authorList>
            <person name="Whitman W."/>
        </authorList>
    </citation>
    <scope>NUCLEOTIDE SEQUENCE [LARGE SCALE GENOMIC DNA]</scope>
    <source>
        <strain evidence="2 3">CECT 8305</strain>
    </source>
</reference>
<protein>
    <submittedName>
        <fullName evidence="2">Uncharacterized protein</fullName>
    </submittedName>
</protein>